<keyword evidence="2" id="KW-0378">Hydrolase</keyword>
<evidence type="ECO:0000259" key="1">
    <source>
        <dbReference type="Pfam" id="PF01979"/>
    </source>
</evidence>
<dbReference type="OrthoDB" id="9797498at2"/>
<reference evidence="2 3" key="1">
    <citation type="submission" date="2012-01" db="EMBL/GenBank/DDBJ databases">
        <title>Complete sequence of Desulfotomaculum gibsoniae DSM 7213.</title>
        <authorList>
            <consortium name="US DOE Joint Genome Institute"/>
            <person name="Lucas S."/>
            <person name="Han J."/>
            <person name="Lapidus A."/>
            <person name="Cheng J.-F."/>
            <person name="Goodwin L."/>
            <person name="Pitluck S."/>
            <person name="Peters L."/>
            <person name="Ovchinnikova G."/>
            <person name="Teshima H."/>
            <person name="Detter J.C."/>
            <person name="Han C."/>
            <person name="Tapia R."/>
            <person name="Land M."/>
            <person name="Hauser L."/>
            <person name="Kyrpides N."/>
            <person name="Ivanova N."/>
            <person name="Pagani I."/>
            <person name="Parshina S."/>
            <person name="Plugge C."/>
            <person name="Muyzer G."/>
            <person name="Kuever J."/>
            <person name="Ivanova A."/>
            <person name="Nazina T."/>
            <person name="Klenk H.-P."/>
            <person name="Brambilla E."/>
            <person name="Spring S."/>
            <person name="Stams A.F."/>
            <person name="Woyke T."/>
        </authorList>
    </citation>
    <scope>NUCLEOTIDE SEQUENCE [LARGE SCALE GENOMIC DNA]</scope>
    <source>
        <strain evidence="2 3">DSM 7213</strain>
    </source>
</reference>
<dbReference type="Pfam" id="PF01979">
    <property type="entry name" value="Amidohydro_1"/>
    <property type="match status" value="1"/>
</dbReference>
<dbReference type="STRING" id="767817.Desgi_0286"/>
<evidence type="ECO:0000313" key="2">
    <source>
        <dbReference type="EMBL" id="AGK99871.1"/>
    </source>
</evidence>
<name>R4KDW8_9FIRM</name>
<proteinExistence type="predicted"/>
<gene>
    <name evidence="2" type="ORF">Desgi_0286</name>
</gene>
<accession>R4KDW8</accession>
<dbReference type="InterPro" id="IPR011059">
    <property type="entry name" value="Metal-dep_hydrolase_composite"/>
</dbReference>
<dbReference type="eggNOG" id="COG1228">
    <property type="taxonomic scope" value="Bacteria"/>
</dbReference>
<feature type="domain" description="Amidohydrolase-related" evidence="1">
    <location>
        <begin position="72"/>
        <end position="409"/>
    </location>
</feature>
<dbReference type="SUPFAM" id="SSF51556">
    <property type="entry name" value="Metallo-dependent hydrolases"/>
    <property type="match status" value="1"/>
</dbReference>
<dbReference type="InterPro" id="IPR032466">
    <property type="entry name" value="Metal_Hydrolase"/>
</dbReference>
<dbReference type="SUPFAM" id="SSF51338">
    <property type="entry name" value="Composite domain of metallo-dependent hydrolases"/>
    <property type="match status" value="1"/>
</dbReference>
<dbReference type="HOGENOM" id="CLU_023620_2_2_9"/>
<dbReference type="GO" id="GO:0016810">
    <property type="term" value="F:hydrolase activity, acting on carbon-nitrogen (but not peptide) bonds"/>
    <property type="evidence" value="ECO:0007669"/>
    <property type="project" value="InterPro"/>
</dbReference>
<protein>
    <submittedName>
        <fullName evidence="2">Amidohydrolase, imidazolonepropionase</fullName>
    </submittedName>
</protein>
<dbReference type="Gene3D" id="2.30.40.10">
    <property type="entry name" value="Urease, subunit C, domain 1"/>
    <property type="match status" value="1"/>
</dbReference>
<dbReference type="InterPro" id="IPR006680">
    <property type="entry name" value="Amidohydro-rel"/>
</dbReference>
<dbReference type="PANTHER" id="PTHR43135">
    <property type="entry name" value="ALPHA-D-RIBOSE 1-METHYLPHOSPHONATE 5-TRIPHOSPHATE DIPHOSPHATASE"/>
    <property type="match status" value="1"/>
</dbReference>
<organism evidence="2 3">
    <name type="scientific">Desulfoscipio gibsoniae DSM 7213</name>
    <dbReference type="NCBI Taxonomy" id="767817"/>
    <lineage>
        <taxon>Bacteria</taxon>
        <taxon>Bacillati</taxon>
        <taxon>Bacillota</taxon>
        <taxon>Clostridia</taxon>
        <taxon>Eubacteriales</taxon>
        <taxon>Desulfallaceae</taxon>
        <taxon>Desulfoscipio</taxon>
    </lineage>
</organism>
<dbReference type="KEGG" id="dgi:Desgi_0286"/>
<dbReference type="Gene3D" id="3.20.20.140">
    <property type="entry name" value="Metal-dependent hydrolases"/>
    <property type="match status" value="1"/>
</dbReference>
<dbReference type="RefSeq" id="WP_006522941.1">
    <property type="nucleotide sequence ID" value="NC_021184.1"/>
</dbReference>
<sequence length="417" mass="44981">MELIKITSTQNYVIKIGNIIEGGSESPVKKYADRYIYLENGRIASITGAGDASYQFTQPTRPTISLDLGGLTVLPPLVDCHVHMALDGLDFSAARQRWDQPDELYTQVGAQLWDTLCHGILAVRDGGDLSGIGLRYRELVANDSLPGPIIRASGYALRKPQKYGSFLGRGIPTEMLDSTLDDLTRLKVDQIKVLVSGVVSFQEYARVGPLQYTADELKALVEGAHSRGLGVMAHASSDEAVAMAVQAGVDTIEHGYFLSRATLELMAKNKVAWIPTVIPVAAQEARGRFSRFLAGKQENRPLASPPASNVIAQTVERQLSMISEAHALGVTLGVGTDAGASGVRHGYSYWQELNLYRQAGLTPDEIIRCATINSAHILGLDWGGIAPERPAAMIAVSGNPLADIGNLQNIAYVFQPE</sequence>
<dbReference type="EMBL" id="CP003273">
    <property type="protein sequence ID" value="AGK99871.1"/>
    <property type="molecule type" value="Genomic_DNA"/>
</dbReference>
<dbReference type="InterPro" id="IPR051781">
    <property type="entry name" value="Metallo-dep_Hydrolase"/>
</dbReference>
<dbReference type="AlphaFoldDB" id="R4KDW8"/>
<keyword evidence="3" id="KW-1185">Reference proteome</keyword>
<dbReference type="Proteomes" id="UP000013520">
    <property type="component" value="Chromosome"/>
</dbReference>
<evidence type="ECO:0000313" key="3">
    <source>
        <dbReference type="Proteomes" id="UP000013520"/>
    </source>
</evidence>
<dbReference type="PANTHER" id="PTHR43135:SF3">
    <property type="entry name" value="ALPHA-D-RIBOSE 1-METHYLPHOSPHONATE 5-TRIPHOSPHATE DIPHOSPHATASE"/>
    <property type="match status" value="1"/>
</dbReference>